<proteinExistence type="predicted"/>
<evidence type="ECO:0000256" key="4">
    <source>
        <dbReference type="ARBA" id="ARBA00014053"/>
    </source>
</evidence>
<dbReference type="AlphaFoldDB" id="A7S827"/>
<dbReference type="PANTHER" id="PTHR31477">
    <property type="entry name" value="CENTROSOMAL PROTEIN OF 44 KDA"/>
    <property type="match status" value="1"/>
</dbReference>
<evidence type="ECO:0000313" key="10">
    <source>
        <dbReference type="EMBL" id="EDO40092.1"/>
    </source>
</evidence>
<evidence type="ECO:0000256" key="2">
    <source>
        <dbReference type="ARBA" id="ARBA00004214"/>
    </source>
</evidence>
<evidence type="ECO:0000313" key="11">
    <source>
        <dbReference type="Proteomes" id="UP000001593"/>
    </source>
</evidence>
<dbReference type="Pfam" id="PF15007">
    <property type="entry name" value="CEP44"/>
    <property type="match status" value="1"/>
</dbReference>
<reference evidence="10 11" key="1">
    <citation type="journal article" date="2007" name="Science">
        <title>Sea anemone genome reveals ancestral eumetazoan gene repertoire and genomic organization.</title>
        <authorList>
            <person name="Putnam N.H."/>
            <person name="Srivastava M."/>
            <person name="Hellsten U."/>
            <person name="Dirks B."/>
            <person name="Chapman J."/>
            <person name="Salamov A."/>
            <person name="Terry A."/>
            <person name="Shapiro H."/>
            <person name="Lindquist E."/>
            <person name="Kapitonov V.V."/>
            <person name="Jurka J."/>
            <person name="Genikhovich G."/>
            <person name="Grigoriev I.V."/>
            <person name="Lucas S.M."/>
            <person name="Steele R.E."/>
            <person name="Finnerty J.R."/>
            <person name="Technau U."/>
            <person name="Martindale M.Q."/>
            <person name="Rokhsar D.S."/>
        </authorList>
    </citation>
    <scope>NUCLEOTIDE SEQUENCE [LARGE SCALE GENOMIC DNA]</scope>
    <source>
        <strain evidence="11">CH2 X CH6</strain>
    </source>
</reference>
<accession>A7S827</accession>
<dbReference type="GO" id="GO:0030496">
    <property type="term" value="C:midbody"/>
    <property type="evidence" value="ECO:0007669"/>
    <property type="project" value="UniProtKB-SubCell"/>
</dbReference>
<dbReference type="PANTHER" id="PTHR31477:SF1">
    <property type="entry name" value="CENTROSOMAL PROTEIN OF 44 KDA"/>
    <property type="match status" value="1"/>
</dbReference>
<evidence type="ECO:0000256" key="3">
    <source>
        <dbReference type="ARBA" id="ARBA00004647"/>
    </source>
</evidence>
<evidence type="ECO:0000256" key="7">
    <source>
        <dbReference type="ARBA" id="ARBA00023212"/>
    </source>
</evidence>
<dbReference type="EMBL" id="DS469596">
    <property type="protein sequence ID" value="EDO40092.1"/>
    <property type="molecule type" value="Genomic_DNA"/>
</dbReference>
<name>A7S827_NEMVE</name>
<feature type="domain" description="Centrosomal CEP44" evidence="9">
    <location>
        <begin position="5"/>
        <end position="125"/>
    </location>
</feature>
<dbReference type="eggNOG" id="ENOG502R3RQ">
    <property type="taxonomic scope" value="Eukaryota"/>
</dbReference>
<dbReference type="InterPro" id="IPR033603">
    <property type="entry name" value="CEP44"/>
</dbReference>
<keyword evidence="6" id="KW-0175">Coiled coil</keyword>
<evidence type="ECO:0000256" key="8">
    <source>
        <dbReference type="ARBA" id="ARBA00046235"/>
    </source>
</evidence>
<protein>
    <recommendedName>
        <fullName evidence="4">Centrosomal protein of 44 kDa</fullName>
    </recommendedName>
</protein>
<keyword evidence="7" id="KW-0206">Cytoskeleton</keyword>
<dbReference type="GO" id="GO:0005814">
    <property type="term" value="C:centriole"/>
    <property type="evidence" value="ECO:0007669"/>
    <property type="project" value="UniProtKB-SubCell"/>
</dbReference>
<comment type="function">
    <text evidence="8">Centriole-enriched microtubule-binding protein involved in centriole biogenesis. In collaboration with CEP295 and POC1B, is required for the centriole-to-centrosome conversion by ensuring the formation of bona fide centriole wall. Functions as a linker component that maintains centrosome cohesion. Associates with CROCC and regulates its stability and localization to the centrosome.</text>
</comment>
<dbReference type="InParanoid" id="A7S827"/>
<keyword evidence="11" id="KW-1185">Reference proteome</keyword>
<dbReference type="GO" id="GO:0000922">
    <property type="term" value="C:spindle pole"/>
    <property type="evidence" value="ECO:0007669"/>
    <property type="project" value="UniProtKB-SubCell"/>
</dbReference>
<dbReference type="HOGENOM" id="CLU_108267_0_0_1"/>
<dbReference type="InterPro" id="IPR029157">
    <property type="entry name" value="CEP44_CC"/>
</dbReference>
<organism evidence="10 11">
    <name type="scientific">Nematostella vectensis</name>
    <name type="common">Starlet sea anemone</name>
    <dbReference type="NCBI Taxonomy" id="45351"/>
    <lineage>
        <taxon>Eukaryota</taxon>
        <taxon>Metazoa</taxon>
        <taxon>Cnidaria</taxon>
        <taxon>Anthozoa</taxon>
        <taxon>Hexacorallia</taxon>
        <taxon>Actiniaria</taxon>
        <taxon>Edwardsiidae</taxon>
        <taxon>Nematostella</taxon>
    </lineage>
</organism>
<evidence type="ECO:0000256" key="6">
    <source>
        <dbReference type="ARBA" id="ARBA00023054"/>
    </source>
</evidence>
<dbReference type="Proteomes" id="UP000001593">
    <property type="component" value="Unassembled WGS sequence"/>
</dbReference>
<evidence type="ECO:0000256" key="5">
    <source>
        <dbReference type="ARBA" id="ARBA00022490"/>
    </source>
</evidence>
<evidence type="ECO:0000256" key="1">
    <source>
        <dbReference type="ARBA" id="ARBA00004114"/>
    </source>
</evidence>
<sequence>MATGDINNNLRKLLKELKNVRFPRMHELDLRALSLGKPDSFLPILHYVFLDYSCELSEFFSEKDYDLYGKTDLRFVETVYKILRDEFHYKPPLTREQFLALGYAERKVIQLREIVQKCRLKHKELS</sequence>
<keyword evidence="5" id="KW-0963">Cytoplasm</keyword>
<dbReference type="STRING" id="45351.A7S827"/>
<feature type="non-terminal residue" evidence="10">
    <location>
        <position position="126"/>
    </location>
</feature>
<comment type="subcellular location">
    <subcellularLocation>
        <location evidence="1">Cytoplasm</location>
        <location evidence="1">Cytoskeleton</location>
        <location evidence="1">Microtubule organizing center</location>
        <location evidence="1">Centrosome</location>
        <location evidence="1">Centriole</location>
    </subcellularLocation>
    <subcellularLocation>
        <location evidence="3">Cytoplasm</location>
        <location evidence="3">Cytoskeleton</location>
        <location evidence="3">Spindle pole</location>
    </subcellularLocation>
    <subcellularLocation>
        <location evidence="2">Midbody</location>
    </subcellularLocation>
</comment>
<gene>
    <name evidence="10" type="ORF">NEMVEDRAFT_v1g108477</name>
</gene>
<evidence type="ECO:0000259" key="9">
    <source>
        <dbReference type="Pfam" id="PF15007"/>
    </source>
</evidence>
<dbReference type="OMA" id="CDLARIC"/>
<dbReference type="PhylomeDB" id="A7S827"/>